<dbReference type="AlphaFoldDB" id="A0A255YYB1"/>
<dbReference type="PANTHER" id="PTHR42943:SF2">
    <property type="entry name" value="GLUTATHIONE S-TRANSFERASE KAPPA 1"/>
    <property type="match status" value="1"/>
</dbReference>
<keyword evidence="1 4" id="KW-0413">Isomerase</keyword>
<name>A0A255YYB1_9PROT</name>
<dbReference type="Pfam" id="PF01323">
    <property type="entry name" value="DSBA"/>
    <property type="match status" value="1"/>
</dbReference>
<dbReference type="EC" id="5.99.1.4" evidence="1"/>
<protein>
    <recommendedName>
        <fullName evidence="1">2-hydroxychromene-2-carboxylate isomerase</fullName>
        <ecNumber evidence="1">5.99.1.4</ecNumber>
    </recommendedName>
</protein>
<organism evidence="4 5">
    <name type="scientific">Niveispirillum lacus</name>
    <dbReference type="NCBI Taxonomy" id="1981099"/>
    <lineage>
        <taxon>Bacteria</taxon>
        <taxon>Pseudomonadati</taxon>
        <taxon>Pseudomonadota</taxon>
        <taxon>Alphaproteobacteria</taxon>
        <taxon>Rhodospirillales</taxon>
        <taxon>Azospirillaceae</taxon>
        <taxon>Niveispirillum</taxon>
    </lineage>
</organism>
<dbReference type="RefSeq" id="WP_094456636.1">
    <property type="nucleotide sequence ID" value="NZ_NOXU01000029.1"/>
</dbReference>
<dbReference type="InterPro" id="IPR044087">
    <property type="entry name" value="NahD-like"/>
</dbReference>
<dbReference type="GO" id="GO:0004602">
    <property type="term" value="F:glutathione peroxidase activity"/>
    <property type="evidence" value="ECO:0007669"/>
    <property type="project" value="TreeGrafter"/>
</dbReference>
<dbReference type="CDD" id="cd03022">
    <property type="entry name" value="DsbA_HCCA_Iso"/>
    <property type="match status" value="1"/>
</dbReference>
<dbReference type="InterPro" id="IPR014440">
    <property type="entry name" value="HCCAis_GSTk"/>
</dbReference>
<evidence type="ECO:0000256" key="2">
    <source>
        <dbReference type="PIRSR" id="PIRSR006386-1"/>
    </source>
</evidence>
<dbReference type="GO" id="GO:0006749">
    <property type="term" value="P:glutathione metabolic process"/>
    <property type="evidence" value="ECO:0007669"/>
    <property type="project" value="TreeGrafter"/>
</dbReference>
<dbReference type="InterPro" id="IPR036249">
    <property type="entry name" value="Thioredoxin-like_sf"/>
</dbReference>
<evidence type="ECO:0000313" key="5">
    <source>
        <dbReference type="Proteomes" id="UP000216998"/>
    </source>
</evidence>
<evidence type="ECO:0000256" key="1">
    <source>
        <dbReference type="PIRNR" id="PIRNR006386"/>
    </source>
</evidence>
<dbReference type="Proteomes" id="UP000216998">
    <property type="component" value="Unassembled WGS sequence"/>
</dbReference>
<dbReference type="SUPFAM" id="SSF52833">
    <property type="entry name" value="Thioredoxin-like"/>
    <property type="match status" value="1"/>
</dbReference>
<dbReference type="OrthoDB" id="5244108at2"/>
<dbReference type="InterPro" id="IPR051924">
    <property type="entry name" value="GST_Kappa/NadH"/>
</dbReference>
<reference evidence="4 5" key="1">
    <citation type="submission" date="2017-07" db="EMBL/GenBank/DDBJ databases">
        <title>Niveispirillum cyanobacteriorum sp. nov., isolated from cyanobacterial aggregates in a eutrophic lake.</title>
        <authorList>
            <person name="Cai H."/>
        </authorList>
    </citation>
    <scope>NUCLEOTIDE SEQUENCE [LARGE SCALE GENOMIC DNA]</scope>
    <source>
        <strain evidence="5">TH1-14</strain>
    </source>
</reference>
<evidence type="ECO:0000313" key="4">
    <source>
        <dbReference type="EMBL" id="OYQ34226.1"/>
    </source>
</evidence>
<sequence length="202" mass="22391">MGGDVIDFYFDFASPYAYLAAGRVDGLSQRVGRPVRWRPILLGAVFKISGGQPNLNKPLQGDYLRLDVPRCARLWEIPLHQPLPSPFPSLAASRAFYWLDQVGGEHSPAALARAVFQAHWAEGRDMALPENVLDVAASLGLERDAVEAGIAQSQVKDRLRAETEAAIARGVFGAPFFFIGHEPFWGADRMDQMEDWLQRGGW</sequence>
<accession>A0A255YYB1</accession>
<dbReference type="PANTHER" id="PTHR42943">
    <property type="entry name" value="GLUTATHIONE S-TRANSFERASE KAPPA"/>
    <property type="match status" value="1"/>
</dbReference>
<gene>
    <name evidence="4" type="ORF">CHU95_12310</name>
</gene>
<dbReference type="GO" id="GO:1901170">
    <property type="term" value="P:naphthalene catabolic process"/>
    <property type="evidence" value="ECO:0007669"/>
    <property type="project" value="InterPro"/>
</dbReference>
<comment type="similarity">
    <text evidence="1">Belongs to the GST superfamily. NadH family.</text>
</comment>
<feature type="domain" description="DSBA-like thioredoxin" evidence="3">
    <location>
        <begin position="5"/>
        <end position="197"/>
    </location>
</feature>
<dbReference type="EMBL" id="NOXU01000029">
    <property type="protein sequence ID" value="OYQ34226.1"/>
    <property type="molecule type" value="Genomic_DNA"/>
</dbReference>
<keyword evidence="5" id="KW-1185">Reference proteome</keyword>
<dbReference type="GO" id="GO:0018845">
    <property type="term" value="F:2-hydroxychromene-2-carboxylate isomerase activity"/>
    <property type="evidence" value="ECO:0007669"/>
    <property type="project" value="UniProtKB-UniRule"/>
</dbReference>
<evidence type="ECO:0000259" key="3">
    <source>
        <dbReference type="Pfam" id="PF01323"/>
    </source>
</evidence>
<dbReference type="InterPro" id="IPR001853">
    <property type="entry name" value="DSBA-like_thioredoxin_dom"/>
</dbReference>
<feature type="active site" description="Nucleophile" evidence="2">
    <location>
        <position position="14"/>
    </location>
</feature>
<proteinExistence type="inferred from homology"/>
<comment type="caution">
    <text evidence="4">The sequence shown here is derived from an EMBL/GenBank/DDBJ whole genome shotgun (WGS) entry which is preliminary data.</text>
</comment>
<comment type="catalytic activity">
    <reaction evidence="1">
        <text>2-hydroxychromene-2-carboxylate = (3E)-4-(2-hydroxyphenyl)-2-oxobut-3-enoate</text>
        <dbReference type="Rhea" id="RHEA:27401"/>
        <dbReference type="ChEBI" id="CHEBI:59350"/>
        <dbReference type="ChEBI" id="CHEBI:59353"/>
        <dbReference type="EC" id="5.99.1.4"/>
    </reaction>
</comment>
<dbReference type="PIRSF" id="PIRSF006386">
    <property type="entry name" value="HCCAis_GSTk"/>
    <property type="match status" value="1"/>
</dbReference>
<dbReference type="Gene3D" id="3.40.30.10">
    <property type="entry name" value="Glutaredoxin"/>
    <property type="match status" value="1"/>
</dbReference>
<dbReference type="GO" id="GO:0004364">
    <property type="term" value="F:glutathione transferase activity"/>
    <property type="evidence" value="ECO:0007669"/>
    <property type="project" value="TreeGrafter"/>
</dbReference>